<keyword evidence="2" id="KW-1185">Reference proteome</keyword>
<dbReference type="Proteomes" id="UP000253961">
    <property type="component" value="Unassembled WGS sequence"/>
</dbReference>
<evidence type="ECO:0000313" key="1">
    <source>
        <dbReference type="EMBL" id="RDC54955.1"/>
    </source>
</evidence>
<name>A0A369PUM9_9SPHI</name>
<dbReference type="EMBL" id="QPKV01000009">
    <property type="protein sequence ID" value="RDC54955.1"/>
    <property type="molecule type" value="Genomic_DNA"/>
</dbReference>
<dbReference type="RefSeq" id="WP_115404403.1">
    <property type="nucleotide sequence ID" value="NZ_QPKV01000009.1"/>
</dbReference>
<gene>
    <name evidence="1" type="ORF">DU508_19290</name>
</gene>
<protein>
    <submittedName>
        <fullName evidence="1">DUF4302 domain-containing protein</fullName>
    </submittedName>
</protein>
<reference evidence="1 2" key="1">
    <citation type="submission" date="2018-07" db="EMBL/GenBank/DDBJ databases">
        <title>Pedobacter sp. nov., isolated from soil.</title>
        <authorList>
            <person name="Zhou L.Y."/>
            <person name="Du Z.J."/>
        </authorList>
    </citation>
    <scope>NUCLEOTIDE SEQUENCE [LARGE SCALE GENOMIC DNA]</scope>
    <source>
        <strain evidence="1 2">JDX94</strain>
    </source>
</reference>
<dbReference type="AlphaFoldDB" id="A0A369PUM9"/>
<sequence>MKKILYVLFMALLTFAGCKKEKELVFDARPEERMGEALATVNNSLSSAANGWIATLPTQAGGGYSFYMSFDAANETVKMYGDLTDESATKIGTSTYRMRANMGAELIFDTYNYISLLEDPNPSSFGGATGSGFKSDVEFIFDHFTTDSLIFRGKKYKQTLTMIKATAAQKNAYESEGLKAAMDKLKSFFINTANPYIEVVSGNATLKVGITINASNNLSTGKRLDFTGVLADGQTVSSSGQKYAFTLDGVSILNSGLIWQGVTFVSFKWKDPTTLAVYDSTGKEYIIKTSATPLVPLFQLWGSKYTGMLSEYKTIYPGTSTTGTTILNYFHNGLISSITGGYNFNYGRINYVWNLVNKRLTLNGFSSQNGGTSGWTTSIVYSYNVDANGVYKFTTYAAASGGYVANPLSQLNAFMLANSITFDYYVNGSTVYAKMTSVEDPSIVMTFVLQ</sequence>
<organism evidence="1 2">
    <name type="scientific">Pedobacter chinensis</name>
    <dbReference type="NCBI Taxonomy" id="2282421"/>
    <lineage>
        <taxon>Bacteria</taxon>
        <taxon>Pseudomonadati</taxon>
        <taxon>Bacteroidota</taxon>
        <taxon>Sphingobacteriia</taxon>
        <taxon>Sphingobacteriales</taxon>
        <taxon>Sphingobacteriaceae</taxon>
        <taxon>Pedobacter</taxon>
    </lineage>
</organism>
<dbReference type="InterPro" id="IPR025396">
    <property type="entry name" value="DUF4302"/>
</dbReference>
<dbReference type="PROSITE" id="PS51257">
    <property type="entry name" value="PROKAR_LIPOPROTEIN"/>
    <property type="match status" value="1"/>
</dbReference>
<comment type="caution">
    <text evidence="1">The sequence shown here is derived from an EMBL/GenBank/DDBJ whole genome shotgun (WGS) entry which is preliminary data.</text>
</comment>
<evidence type="ECO:0000313" key="2">
    <source>
        <dbReference type="Proteomes" id="UP000253961"/>
    </source>
</evidence>
<dbReference type="OrthoDB" id="707849at2"/>
<dbReference type="Pfam" id="PF14135">
    <property type="entry name" value="DUF4302"/>
    <property type="match status" value="1"/>
</dbReference>
<proteinExistence type="predicted"/>
<accession>A0A369PUM9</accession>